<dbReference type="GO" id="GO:0000272">
    <property type="term" value="P:polysaccharide catabolic process"/>
    <property type="evidence" value="ECO:0007669"/>
    <property type="project" value="UniProtKB-KW"/>
</dbReference>
<evidence type="ECO:0000313" key="5">
    <source>
        <dbReference type="EMBL" id="SDL17685.1"/>
    </source>
</evidence>
<keyword evidence="2" id="KW-0119">Carbohydrate metabolism</keyword>
<sequence>MSFDVRLVAHAPNGPRLGVLPTPLSLDVAVPLDDVGSLRLSYALGAPGAALLANPVEVAVEAYDPTAGAWSEILGGRFLRIKRTGNVVDPTGTRSFELPAYAWMLRKARLFSSQHDNAEGKRPFLSATAGTVLATLLGEAKARGVLPGLAVDFTPSTDSGGQPWAKVLTIAYEPGIDVLTVLDNLAEQGVVDWVMTGRTLRVFNADTVLARDLAAGDAPVDLRLGRDVTDAPDEGTFEELASAVYVKGEGTARLELTNPNAPTPWGRWESFITQGGVRDEGTMRLLAQAELDRTGRERVQITRAVSFGAAKWLPLRDYQPGDYVLAPGDGGVLASLRVRQITLTRDQAGTLGGNLVLNDRFLERDLRLAKRTAGIVGGSTAGGGSGTRPAPEGPDPRDPAAPAGLIVATSAYLDSDGAARGQITATWGTVDKATDGTAIEVARYELYQRPNVAGLTWSKLTETQHPDNTATSSPYDVGTEWAFKVRAISRAGVIGPWSNTYAVTIAADAEAPPRPSAPRLSTRLGVIHVDWDGKGAAGEVMPSDFSHVDVWMQASSDAPLWSDTWTYSDNKLDPALWTVLHSSSGGAPAYTVAGNKLTITGGSDLLATRDTGARDYTVTAADLKVGTQYRAGVYARYAPGPSQEWPYKERAVYALVRRNNTANPLVLYVDAATSNREVLLTLPAGASLDGLTLALAVRGRAVEVFVNGTSVHTDTLTESEAAELDGTAAGVYLEWPQASVGTLTVQPPASTGPVRVGQLEGAGGIVVTDQPYNQGRRFLFIAADRSGNTSAASDPATISTRPLVPPDLVGKPIYGDKIVANSITVDQLAVGSVTAGAIRAGAITASKIAADAIDGKTITGATLRTSADDPRVQLDEDGIHAWNSAGTRTVEISGATGAADIAGTLRTGTTGVRAIVTSSAFGGYPGIHFTGLAGAPGFEPTVHAREDGTLWALSAEQVGNSSGRVDLILRKGGSWFLGKQFGDANASASLNAEGGGKLFIDGVMPRGMSATRMIGVGLLHIAPGAFSVRIDYGAAITVGSPVPHCSLITGAPQDGVTWGVSRYDNRGFQFNWSRGAEIDIHWLAVRSA</sequence>
<dbReference type="AlphaFoldDB" id="A0A1G9HXY1"/>
<proteinExistence type="predicted"/>
<feature type="region of interest" description="Disordered" evidence="3">
    <location>
        <begin position="377"/>
        <end position="401"/>
    </location>
</feature>
<dbReference type="Proteomes" id="UP000199682">
    <property type="component" value="Unassembled WGS sequence"/>
</dbReference>
<dbReference type="InterPro" id="IPR003961">
    <property type="entry name" value="FN3_dom"/>
</dbReference>
<evidence type="ECO:0000259" key="4">
    <source>
        <dbReference type="PROSITE" id="PS50853"/>
    </source>
</evidence>
<evidence type="ECO:0000256" key="2">
    <source>
        <dbReference type="ARBA" id="ARBA00023326"/>
    </source>
</evidence>
<evidence type="ECO:0000256" key="3">
    <source>
        <dbReference type="SAM" id="MobiDB-lite"/>
    </source>
</evidence>
<dbReference type="RefSeq" id="WP_090007612.1">
    <property type="nucleotide sequence ID" value="NZ_FNET01000009.1"/>
</dbReference>
<accession>A0A1G9HXY1</accession>
<name>A0A1G9HXY1_9PSEU</name>
<dbReference type="SUPFAM" id="SSF49265">
    <property type="entry name" value="Fibronectin type III"/>
    <property type="match status" value="1"/>
</dbReference>
<feature type="domain" description="Fibronectin type-III" evidence="4">
    <location>
        <begin position="401"/>
        <end position="508"/>
    </location>
</feature>
<keyword evidence="1" id="KW-0326">Glycosidase</keyword>
<dbReference type="InterPro" id="IPR013783">
    <property type="entry name" value="Ig-like_fold"/>
</dbReference>
<dbReference type="EMBL" id="FNET01000009">
    <property type="protein sequence ID" value="SDL17685.1"/>
    <property type="molecule type" value="Genomic_DNA"/>
</dbReference>
<keyword evidence="1" id="KW-0378">Hydrolase</keyword>
<dbReference type="PROSITE" id="PS50853">
    <property type="entry name" value="FN3"/>
    <property type="match status" value="1"/>
</dbReference>
<dbReference type="GO" id="GO:0016798">
    <property type="term" value="F:hydrolase activity, acting on glycosyl bonds"/>
    <property type="evidence" value="ECO:0007669"/>
    <property type="project" value="UniProtKB-KW"/>
</dbReference>
<dbReference type="InterPro" id="IPR036116">
    <property type="entry name" value="FN3_sf"/>
</dbReference>
<organism evidence="5 6">
    <name type="scientific">Lentzea albidocapillata subsp. violacea</name>
    <dbReference type="NCBI Taxonomy" id="128104"/>
    <lineage>
        <taxon>Bacteria</taxon>
        <taxon>Bacillati</taxon>
        <taxon>Actinomycetota</taxon>
        <taxon>Actinomycetes</taxon>
        <taxon>Pseudonocardiales</taxon>
        <taxon>Pseudonocardiaceae</taxon>
        <taxon>Lentzea</taxon>
    </lineage>
</organism>
<evidence type="ECO:0000256" key="1">
    <source>
        <dbReference type="ARBA" id="ARBA00023295"/>
    </source>
</evidence>
<gene>
    <name evidence="5" type="ORF">SAMN04488074_109201</name>
</gene>
<feature type="compositionally biased region" description="Gly residues" evidence="3">
    <location>
        <begin position="377"/>
        <end position="386"/>
    </location>
</feature>
<dbReference type="Gene3D" id="2.60.40.10">
    <property type="entry name" value="Immunoglobulins"/>
    <property type="match status" value="1"/>
</dbReference>
<protein>
    <recommendedName>
        <fullName evidence="4">Fibronectin type-III domain-containing protein</fullName>
    </recommendedName>
</protein>
<reference evidence="6" key="1">
    <citation type="submission" date="2016-10" db="EMBL/GenBank/DDBJ databases">
        <authorList>
            <person name="Varghese N."/>
            <person name="Submissions S."/>
        </authorList>
    </citation>
    <scope>NUCLEOTIDE SEQUENCE [LARGE SCALE GENOMIC DNA]</scope>
    <source>
        <strain evidence="6">DSM 44796</strain>
    </source>
</reference>
<keyword evidence="2" id="KW-0624">Polysaccharide degradation</keyword>
<evidence type="ECO:0000313" key="6">
    <source>
        <dbReference type="Proteomes" id="UP000199682"/>
    </source>
</evidence>